<reference evidence="1" key="1">
    <citation type="submission" date="2023-03" db="EMBL/GenBank/DDBJ databases">
        <title>Multiphase analysis and comparison of six strains from genera Psychromarinibacter, Lutimaribacter, and Maritimibacter, including a novel species: Psychromarinibacter sediminicola sp. nov.</title>
        <authorList>
            <person name="Wang Y.-H."/>
            <person name="Ye M.-Q."/>
            <person name="Du Z.-J."/>
        </authorList>
    </citation>
    <scope>NUCLEOTIDE SEQUENCE</scope>
    <source>
        <strain evidence="1">C21-152</strain>
    </source>
</reference>
<dbReference type="RefSeq" id="WP_275569951.1">
    <property type="nucleotide sequence ID" value="NZ_JARGYC010000149.1"/>
</dbReference>
<evidence type="ECO:0000313" key="2">
    <source>
        <dbReference type="Proteomes" id="UP001220964"/>
    </source>
</evidence>
<gene>
    <name evidence="1" type="ORF">P1J78_24310</name>
</gene>
<comment type="caution">
    <text evidence="1">The sequence shown here is derived from an EMBL/GenBank/DDBJ whole genome shotgun (WGS) entry which is preliminary data.</text>
</comment>
<dbReference type="EMBL" id="JARGYC010000149">
    <property type="protein sequence ID" value="MDF0603841.1"/>
    <property type="molecule type" value="Genomic_DNA"/>
</dbReference>
<protein>
    <recommendedName>
        <fullName evidence="3">Alpha/beta hydrolase</fullName>
    </recommendedName>
</protein>
<sequence>MTGLFLALAAVLLTGFVTLTLLSPGRPAPLRDADGNVIPGSLSERVTVEIGGIPQGMFIQSADPANPVLLFLHGGPGMVEFFMEQ</sequence>
<dbReference type="AlphaFoldDB" id="A0AAE3NXL5"/>
<proteinExistence type="predicted"/>
<keyword evidence="2" id="KW-1185">Reference proteome</keyword>
<dbReference type="Proteomes" id="UP001220964">
    <property type="component" value="Unassembled WGS sequence"/>
</dbReference>
<name>A0AAE3NXL5_9RHOB</name>
<accession>A0AAE3NXL5</accession>
<feature type="non-terminal residue" evidence="1">
    <location>
        <position position="85"/>
    </location>
</feature>
<evidence type="ECO:0008006" key="3">
    <source>
        <dbReference type="Google" id="ProtNLM"/>
    </source>
</evidence>
<evidence type="ECO:0000313" key="1">
    <source>
        <dbReference type="EMBL" id="MDF0603841.1"/>
    </source>
</evidence>
<organism evidence="1 2">
    <name type="scientific">Psychromarinibacter sediminicola</name>
    <dbReference type="NCBI Taxonomy" id="3033385"/>
    <lineage>
        <taxon>Bacteria</taxon>
        <taxon>Pseudomonadati</taxon>
        <taxon>Pseudomonadota</taxon>
        <taxon>Alphaproteobacteria</taxon>
        <taxon>Rhodobacterales</taxon>
        <taxon>Paracoccaceae</taxon>
        <taxon>Psychromarinibacter</taxon>
    </lineage>
</organism>